<proteinExistence type="predicted"/>
<protein>
    <recommendedName>
        <fullName evidence="4">EF-hand domain-containing protein</fullName>
    </recommendedName>
</protein>
<sequence length="165" mass="18663">MAEEDASLAAETYFSTDEIAGPLRSHFMQLPKGSDGSTTIECVCQIPEVSMYPLLRRVLKMKSNDSDDRVTFATFVRSMSVLSGRASTAEKIRDAFEIYNLREDGVVEKHEMFNIFRLVTGRQHSDQSLWQIVDSFLARYNGALTARDFKQMFVVSDASKMLLNS</sequence>
<dbReference type="InterPro" id="IPR011992">
    <property type="entry name" value="EF-hand-dom_pair"/>
</dbReference>
<gene>
    <name evidence="3" type="ORF">PCAR00345_LOCUS38327</name>
</gene>
<organism evidence="3">
    <name type="scientific">Chrysotila carterae</name>
    <name type="common">Marine alga</name>
    <name type="synonym">Syracosphaera carterae</name>
    <dbReference type="NCBI Taxonomy" id="13221"/>
    <lineage>
        <taxon>Eukaryota</taxon>
        <taxon>Haptista</taxon>
        <taxon>Haptophyta</taxon>
        <taxon>Prymnesiophyceae</taxon>
        <taxon>Isochrysidales</taxon>
        <taxon>Isochrysidaceae</taxon>
        <taxon>Chrysotila</taxon>
    </lineage>
</organism>
<evidence type="ECO:0000256" key="2">
    <source>
        <dbReference type="ARBA" id="ARBA00022737"/>
    </source>
</evidence>
<name>A0A7S4C3A7_CHRCT</name>
<dbReference type="AlphaFoldDB" id="A0A7S4C3A7"/>
<keyword evidence="2" id="KW-0677">Repeat</keyword>
<dbReference type="PANTHER" id="PTHR45942">
    <property type="entry name" value="PROTEIN PHOSPATASE 3 REGULATORY SUBUNIT B ALPHA ISOFORM TYPE 1"/>
    <property type="match status" value="1"/>
</dbReference>
<reference evidence="3" key="1">
    <citation type="submission" date="2021-01" db="EMBL/GenBank/DDBJ databases">
        <authorList>
            <person name="Corre E."/>
            <person name="Pelletier E."/>
            <person name="Niang G."/>
            <person name="Scheremetjew M."/>
            <person name="Finn R."/>
            <person name="Kale V."/>
            <person name="Holt S."/>
            <person name="Cochrane G."/>
            <person name="Meng A."/>
            <person name="Brown T."/>
            <person name="Cohen L."/>
        </authorList>
    </citation>
    <scope>NUCLEOTIDE SEQUENCE</scope>
    <source>
        <strain evidence="3">CCMP645</strain>
    </source>
</reference>
<dbReference type="SUPFAM" id="SSF47473">
    <property type="entry name" value="EF-hand"/>
    <property type="match status" value="1"/>
</dbReference>
<dbReference type="Gene3D" id="1.10.238.10">
    <property type="entry name" value="EF-hand"/>
    <property type="match status" value="1"/>
</dbReference>
<keyword evidence="1" id="KW-0479">Metal-binding</keyword>
<dbReference type="GO" id="GO:0046872">
    <property type="term" value="F:metal ion binding"/>
    <property type="evidence" value="ECO:0007669"/>
    <property type="project" value="UniProtKB-KW"/>
</dbReference>
<evidence type="ECO:0008006" key="4">
    <source>
        <dbReference type="Google" id="ProtNLM"/>
    </source>
</evidence>
<dbReference type="EMBL" id="HBIZ01061852">
    <property type="protein sequence ID" value="CAE0785619.1"/>
    <property type="molecule type" value="Transcribed_RNA"/>
</dbReference>
<accession>A0A7S4C3A7</accession>
<evidence type="ECO:0000256" key="1">
    <source>
        <dbReference type="ARBA" id="ARBA00022723"/>
    </source>
</evidence>
<evidence type="ECO:0000313" key="3">
    <source>
        <dbReference type="EMBL" id="CAE0785619.1"/>
    </source>
</evidence>